<feature type="transmembrane region" description="Helical" evidence="1">
    <location>
        <begin position="181"/>
        <end position="202"/>
    </location>
</feature>
<sequence>MRNFCTYEVIVSVLSGVFSAFVVTVAVAVAHVAPYLSFLLGCFVSLPIFISAFGLGTSYSIIALVSATSVLAVANHVYIAVGFMLLCFLPAVYTAWLLGLAQKTQENETLRWYPLSSVIFLLTNFIACISIFIGFYIGSHPDTPTITQKITQSVIRAMQQSQSIDESDILVFGEFFVTHSALLIALALTIYSLVFLICNLYFSTIIAQRMKWLTRPRDDWKKTFRLPISGLAIFIIACISSMIELGFFLDLSARIFTTAYIIIISISGLAYLHNITQGINSRIIILSLVYIAILTVVFASPVLFIILLMGIWATIQYNRPIAR</sequence>
<evidence type="ECO:0008006" key="4">
    <source>
        <dbReference type="Google" id="ProtNLM"/>
    </source>
</evidence>
<feature type="transmembrane region" description="Helical" evidence="1">
    <location>
        <begin position="255"/>
        <end position="272"/>
    </location>
</feature>
<proteinExistence type="predicted"/>
<dbReference type="KEGG" id="banc:PU02_1167"/>
<feature type="transmembrane region" description="Helical" evidence="1">
    <location>
        <begin position="223"/>
        <end position="243"/>
    </location>
</feature>
<dbReference type="AlphaFoldDB" id="A0A0M3T349"/>
<keyword evidence="1" id="KW-0472">Membrane</keyword>
<dbReference type="PATRIC" id="fig|1318743.3.peg.1184"/>
<feature type="transmembrane region" description="Helical" evidence="1">
    <location>
        <begin position="112"/>
        <end position="137"/>
    </location>
</feature>
<protein>
    <recommendedName>
        <fullName evidence="4">DUF2232 domain-containing protein</fullName>
    </recommendedName>
</protein>
<dbReference type="RefSeq" id="WP_053944445.1">
    <property type="nucleotide sequence ID" value="NZ_CP010401.1"/>
</dbReference>
<dbReference type="STRING" id="1318743.PU02_1167"/>
<keyword evidence="3" id="KW-1185">Reference proteome</keyword>
<dbReference type="EMBL" id="CP010401">
    <property type="protein sequence ID" value="ALE03981.1"/>
    <property type="molecule type" value="Genomic_DNA"/>
</dbReference>
<evidence type="ECO:0000256" key="1">
    <source>
        <dbReference type="SAM" id="Phobius"/>
    </source>
</evidence>
<feature type="transmembrane region" description="Helical" evidence="1">
    <location>
        <begin position="6"/>
        <end position="29"/>
    </location>
</feature>
<keyword evidence="1" id="KW-0812">Transmembrane</keyword>
<dbReference type="Proteomes" id="UP000057213">
    <property type="component" value="Chromosome"/>
</dbReference>
<evidence type="ECO:0000313" key="3">
    <source>
        <dbReference type="Proteomes" id="UP000057213"/>
    </source>
</evidence>
<keyword evidence="1" id="KW-1133">Transmembrane helix</keyword>
<feature type="transmembrane region" description="Helical" evidence="1">
    <location>
        <begin position="77"/>
        <end position="100"/>
    </location>
</feature>
<accession>A0A0M3T349</accession>
<feature type="transmembrane region" description="Helical" evidence="1">
    <location>
        <begin position="36"/>
        <end position="65"/>
    </location>
</feature>
<feature type="transmembrane region" description="Helical" evidence="1">
    <location>
        <begin position="284"/>
        <end position="315"/>
    </location>
</feature>
<reference evidence="2 3" key="1">
    <citation type="journal article" date="2015" name="Genome Announc.">
        <title>Complete Genome Sequence of Bartonella ancashensis Strain 20.00, Isolated from the Blood of a Patient with Verruga Peruana.</title>
        <authorList>
            <person name="Hang J."/>
            <person name="Mullins K.E."/>
            <person name="Clifford R.J."/>
            <person name="Onmus-Leone F."/>
            <person name="Yang Y."/>
            <person name="Jiang J."/>
            <person name="Leguia M."/>
            <person name="Kasper M.R."/>
            <person name="Maguina C."/>
            <person name="Lesho E.P."/>
            <person name="Jarman R.G."/>
            <person name="Richards A.L."/>
            <person name="Blazes D."/>
        </authorList>
    </citation>
    <scope>NUCLEOTIDE SEQUENCE [LARGE SCALE GENOMIC DNA]</scope>
    <source>
        <strain evidence="2 3">20.00</strain>
    </source>
</reference>
<organism evidence="2 3">
    <name type="scientific">Bartonella ancashensis</name>
    <dbReference type="NCBI Taxonomy" id="1318743"/>
    <lineage>
        <taxon>Bacteria</taxon>
        <taxon>Pseudomonadati</taxon>
        <taxon>Pseudomonadota</taxon>
        <taxon>Alphaproteobacteria</taxon>
        <taxon>Hyphomicrobiales</taxon>
        <taxon>Bartonellaceae</taxon>
        <taxon>Bartonella</taxon>
    </lineage>
</organism>
<name>A0A0M3T349_9HYPH</name>
<gene>
    <name evidence="2" type="ORF">PU02_1167</name>
</gene>
<dbReference type="OrthoDB" id="8454704at2"/>
<evidence type="ECO:0000313" key="2">
    <source>
        <dbReference type="EMBL" id="ALE03981.1"/>
    </source>
</evidence>